<dbReference type="PANTHER" id="PTHR30435">
    <property type="entry name" value="FLAGELLAR PROTEIN"/>
    <property type="match status" value="1"/>
</dbReference>
<dbReference type="InterPro" id="IPR010930">
    <property type="entry name" value="Flg_bb/hook_C_dom"/>
</dbReference>
<keyword evidence="9" id="KW-0282">Flagellum</keyword>
<evidence type="ECO:0000259" key="7">
    <source>
        <dbReference type="Pfam" id="PF06429"/>
    </source>
</evidence>
<evidence type="ECO:0000313" key="10">
    <source>
        <dbReference type="Proteomes" id="UP000231019"/>
    </source>
</evidence>
<dbReference type="Pfam" id="PF06429">
    <property type="entry name" value="Flg_bbr_C"/>
    <property type="match status" value="1"/>
</dbReference>
<comment type="caution">
    <text evidence="9">The sequence shown here is derived from an EMBL/GenBank/DDBJ whole genome shotgun (WGS) entry which is preliminary data.</text>
</comment>
<evidence type="ECO:0000259" key="8">
    <source>
        <dbReference type="Pfam" id="PF22692"/>
    </source>
</evidence>
<keyword evidence="9" id="KW-0966">Cell projection</keyword>
<evidence type="ECO:0000256" key="2">
    <source>
        <dbReference type="ARBA" id="ARBA00017948"/>
    </source>
</evidence>
<proteinExistence type="inferred from homology"/>
<evidence type="ECO:0000256" key="1">
    <source>
        <dbReference type="ARBA" id="ARBA00009677"/>
    </source>
</evidence>
<dbReference type="NCBIfam" id="TIGR03506">
    <property type="entry name" value="FlgEFG_subfam"/>
    <property type="match status" value="2"/>
</dbReference>
<accession>A0A2M7G3Y1</accession>
<protein>
    <recommendedName>
        <fullName evidence="2 4">Flagellar basal-body rod protein FlgG</fullName>
    </recommendedName>
</protein>
<dbReference type="SUPFAM" id="SSF117143">
    <property type="entry name" value="Flagellar hook protein flgE"/>
    <property type="match status" value="1"/>
</dbReference>
<dbReference type="NCBIfam" id="TIGR02488">
    <property type="entry name" value="flgG_G_neg"/>
    <property type="match status" value="1"/>
</dbReference>
<comment type="subcellular location">
    <subcellularLocation>
        <location evidence="5">Bacterial flagellum basal body</location>
    </subcellularLocation>
</comment>
<dbReference type="InterPro" id="IPR037925">
    <property type="entry name" value="FlgE/F/G-like"/>
</dbReference>
<dbReference type="InterPro" id="IPR020013">
    <property type="entry name" value="Flagellar_FlgE/F/G"/>
</dbReference>
<dbReference type="InterPro" id="IPR019776">
    <property type="entry name" value="Flagellar_basal_body_rod_CS"/>
</dbReference>
<gene>
    <name evidence="9" type="primary">flgG</name>
    <name evidence="9" type="ORF">COW36_12495</name>
</gene>
<keyword evidence="9" id="KW-0969">Cilium</keyword>
<keyword evidence="5" id="KW-0975">Bacterial flagellum</keyword>
<dbReference type="EMBL" id="PFFQ01000037">
    <property type="protein sequence ID" value="PIW16580.1"/>
    <property type="molecule type" value="Genomic_DNA"/>
</dbReference>
<dbReference type="InterPro" id="IPR053967">
    <property type="entry name" value="LlgE_F_G-like_D1"/>
</dbReference>
<comment type="subunit">
    <text evidence="3">The basal body constitutes a major portion of the flagellar organelle and consists of four rings (L,P,S, and M) mounted on a central rod. The rod consists of about 26 subunits of FlgG in the distal portion, and FlgB, FlgC and FlgF are thought to build up the proximal portion of the rod with about 6 subunits each.</text>
</comment>
<sequence>MMRALYTAASGMKAQQLNLDVTSNNLANVNTTGFKSFRTEFQDLHYQMLRQPGSQVANNILSPQGTQIGMGVTAIGTPRFFSQGDFQHTENPYDLAIQGDGFFRVVMPNGTFAYTRDGSFKTDANGALVTHDGYYVDPNITIDQNATNVTIGSDGTVSQTVNGVTSNSGQIQLVRFVNPVGLESLGKNYFRATQASGTEITGTAGTSPGFGALAQGMLEMSNVRVADEMIRMIVSMRAYEANSKAIQTSDEMLQIANNAKR</sequence>
<reference evidence="9 10" key="1">
    <citation type="submission" date="2017-09" db="EMBL/GenBank/DDBJ databases">
        <title>Depth-based differentiation of microbial function through sediment-hosted aquifers and enrichment of novel symbionts in the deep terrestrial subsurface.</title>
        <authorList>
            <person name="Probst A.J."/>
            <person name="Ladd B."/>
            <person name="Jarett J.K."/>
            <person name="Geller-Mcgrath D.E."/>
            <person name="Sieber C.M."/>
            <person name="Emerson J.B."/>
            <person name="Anantharaman K."/>
            <person name="Thomas B.C."/>
            <person name="Malmstrom R."/>
            <person name="Stieglmeier M."/>
            <person name="Klingl A."/>
            <person name="Woyke T."/>
            <person name="Ryan C.M."/>
            <person name="Banfield J.F."/>
        </authorList>
    </citation>
    <scope>NUCLEOTIDE SEQUENCE [LARGE SCALE GENOMIC DNA]</scope>
    <source>
        <strain evidence="9">CG17_big_fil_post_rev_8_21_14_2_50_48_46</strain>
    </source>
</reference>
<dbReference type="PANTHER" id="PTHR30435:SF19">
    <property type="entry name" value="FLAGELLAR BASAL-BODY ROD PROTEIN FLGG"/>
    <property type="match status" value="1"/>
</dbReference>
<evidence type="ECO:0000259" key="6">
    <source>
        <dbReference type="Pfam" id="PF00460"/>
    </source>
</evidence>
<evidence type="ECO:0000256" key="4">
    <source>
        <dbReference type="NCBIfam" id="TIGR02488"/>
    </source>
</evidence>
<feature type="domain" description="Flagellar basal body rod protein N-terminal" evidence="6">
    <location>
        <begin position="5"/>
        <end position="35"/>
    </location>
</feature>
<dbReference type="PROSITE" id="PS00588">
    <property type="entry name" value="FLAGELLA_BB_ROD"/>
    <property type="match status" value="1"/>
</dbReference>
<dbReference type="GO" id="GO:0071978">
    <property type="term" value="P:bacterial-type flagellum-dependent swarming motility"/>
    <property type="evidence" value="ECO:0007669"/>
    <property type="project" value="TreeGrafter"/>
</dbReference>
<dbReference type="AlphaFoldDB" id="A0A2M7G3Y1"/>
<dbReference type="InterPro" id="IPR012834">
    <property type="entry name" value="FlgG_G_neg"/>
</dbReference>
<evidence type="ECO:0000256" key="5">
    <source>
        <dbReference type="RuleBase" id="RU362116"/>
    </source>
</evidence>
<evidence type="ECO:0000256" key="3">
    <source>
        <dbReference type="ARBA" id="ARBA00025933"/>
    </source>
</evidence>
<comment type="similarity">
    <text evidence="1 5">Belongs to the flagella basal body rod proteins family.</text>
</comment>
<feature type="domain" description="Flagellar hook protein FlgE/F/G-like D1" evidence="8">
    <location>
        <begin position="96"/>
        <end position="158"/>
    </location>
</feature>
<dbReference type="Pfam" id="PF00460">
    <property type="entry name" value="Flg_bb_rod"/>
    <property type="match status" value="1"/>
</dbReference>
<dbReference type="GO" id="GO:0009426">
    <property type="term" value="C:bacterial-type flagellum basal body, distal rod"/>
    <property type="evidence" value="ECO:0007669"/>
    <property type="project" value="UniProtKB-UniRule"/>
</dbReference>
<name>A0A2M7G3Y1_9BACT</name>
<dbReference type="Proteomes" id="UP000231019">
    <property type="component" value="Unassembled WGS sequence"/>
</dbReference>
<dbReference type="InterPro" id="IPR001444">
    <property type="entry name" value="Flag_bb_rod_N"/>
</dbReference>
<evidence type="ECO:0000313" key="9">
    <source>
        <dbReference type="EMBL" id="PIW16580.1"/>
    </source>
</evidence>
<organism evidence="9 10">
    <name type="scientific">bacterium (Candidatus Blackallbacteria) CG17_big_fil_post_rev_8_21_14_2_50_48_46</name>
    <dbReference type="NCBI Taxonomy" id="2014261"/>
    <lineage>
        <taxon>Bacteria</taxon>
        <taxon>Candidatus Blackallbacteria</taxon>
    </lineage>
</organism>
<dbReference type="Pfam" id="PF22692">
    <property type="entry name" value="LlgE_F_G_D1"/>
    <property type="match status" value="1"/>
</dbReference>
<feature type="domain" description="Flagellar basal-body/hook protein C-terminal" evidence="7">
    <location>
        <begin position="214"/>
        <end position="258"/>
    </location>
</feature>